<evidence type="ECO:0000256" key="3">
    <source>
        <dbReference type="ARBA" id="ARBA00048741"/>
    </source>
</evidence>
<dbReference type="GO" id="GO:0004066">
    <property type="term" value="F:asparagine synthase (glutamine-hydrolyzing) activity"/>
    <property type="evidence" value="ECO:0007669"/>
    <property type="project" value="UniProtKB-EC"/>
</dbReference>
<dbReference type="EMBL" id="LUTY01000215">
    <property type="protein sequence ID" value="OAD23686.1"/>
    <property type="molecule type" value="Genomic_DNA"/>
</dbReference>
<dbReference type="PATRIC" id="fig|1003181.4.peg.696"/>
<comment type="caution">
    <text evidence="5">The sequence shown here is derived from an EMBL/GenBank/DDBJ whole genome shotgun (WGS) entry which is preliminary data.</text>
</comment>
<evidence type="ECO:0000256" key="1">
    <source>
        <dbReference type="ARBA" id="ARBA00005187"/>
    </source>
</evidence>
<protein>
    <recommendedName>
        <fullName evidence="2">asparagine synthase (glutamine-hydrolyzing)</fullName>
        <ecNumber evidence="2">6.3.5.4</ecNumber>
    </recommendedName>
</protein>
<evidence type="ECO:0000313" key="5">
    <source>
        <dbReference type="EMBL" id="OAD23686.1"/>
    </source>
</evidence>
<comment type="catalytic activity">
    <reaction evidence="3">
        <text>L-aspartate + L-glutamine + ATP + H2O = L-asparagine + L-glutamate + AMP + diphosphate + H(+)</text>
        <dbReference type="Rhea" id="RHEA:12228"/>
        <dbReference type="ChEBI" id="CHEBI:15377"/>
        <dbReference type="ChEBI" id="CHEBI:15378"/>
        <dbReference type="ChEBI" id="CHEBI:29985"/>
        <dbReference type="ChEBI" id="CHEBI:29991"/>
        <dbReference type="ChEBI" id="CHEBI:30616"/>
        <dbReference type="ChEBI" id="CHEBI:33019"/>
        <dbReference type="ChEBI" id="CHEBI:58048"/>
        <dbReference type="ChEBI" id="CHEBI:58359"/>
        <dbReference type="ChEBI" id="CHEBI:456215"/>
        <dbReference type="EC" id="6.3.5.4"/>
    </reaction>
</comment>
<gene>
    <name evidence="5" type="ORF">THIOM_000475</name>
</gene>
<dbReference type="GO" id="GO:0005829">
    <property type="term" value="C:cytosol"/>
    <property type="evidence" value="ECO:0007669"/>
    <property type="project" value="TreeGrafter"/>
</dbReference>
<accession>A0A176S707</accession>
<dbReference type="InterPro" id="IPR001962">
    <property type="entry name" value="Asn_synthase"/>
</dbReference>
<evidence type="ECO:0000313" key="6">
    <source>
        <dbReference type="Proteomes" id="UP000076962"/>
    </source>
</evidence>
<dbReference type="AlphaFoldDB" id="A0A176S707"/>
<reference evidence="5 6" key="1">
    <citation type="submission" date="2016-05" db="EMBL/GenBank/DDBJ databases">
        <title>Single-cell genome of chain-forming Candidatus Thiomargarita nelsonii and comparison to other large sulfur-oxidizing bacteria.</title>
        <authorList>
            <person name="Winkel M."/>
            <person name="Salman V."/>
            <person name="Woyke T."/>
            <person name="Schulz-Vogt H."/>
            <person name="Richter M."/>
            <person name="Flood B."/>
            <person name="Bailey J."/>
            <person name="Amann R."/>
            <person name="Mussmann M."/>
        </authorList>
    </citation>
    <scope>NUCLEOTIDE SEQUENCE [LARGE SCALE GENOMIC DNA]</scope>
    <source>
        <strain evidence="5 6">THI036</strain>
    </source>
</reference>
<dbReference type="Proteomes" id="UP000076962">
    <property type="component" value="Unassembled WGS sequence"/>
</dbReference>
<dbReference type="CDD" id="cd01991">
    <property type="entry name" value="Asn_synthase_B_C"/>
    <property type="match status" value="1"/>
</dbReference>
<sequence length="353" mass="40501">MITDAVRLRLRADVKVGSALSGGLDSSSIVYLINQQLKGKTERQETFSSVYKSEATQDCDESVFINELAENLQVKSNQIEPKTEDIPIEHQKMIWAMDTLTDSTCMSGWHTFKCVSGTDITVTLDGQGADEQQAGYLKYLIYYFGHLPLTSLFREYKRFSAIPTAKKPIIQAIFVKLASIFITKKGMLHILQKLNKQVNPFVPLNQKLSDDVLTDLIDLIQVSDKISMAHSIESRMPFMDYRLVELFASMPANLKLHNGWTKYIARKAFDNKLLNKITWRKDKMGWPIPEDYWFRGVHKEWFCKTIEESAFLKEKLGVGQDIRKRINSGESINDLIRLLNIAVWPRTKAVYFS</sequence>
<dbReference type="PANTHER" id="PTHR43284:SF1">
    <property type="entry name" value="ASPARAGINE SYNTHETASE"/>
    <property type="match status" value="1"/>
</dbReference>
<keyword evidence="6" id="KW-1185">Reference proteome</keyword>
<evidence type="ECO:0000259" key="4">
    <source>
        <dbReference type="Pfam" id="PF00733"/>
    </source>
</evidence>
<proteinExistence type="predicted"/>
<organism evidence="5 6">
    <name type="scientific">Candidatus Thiomargarita nelsonii</name>
    <dbReference type="NCBI Taxonomy" id="1003181"/>
    <lineage>
        <taxon>Bacteria</taxon>
        <taxon>Pseudomonadati</taxon>
        <taxon>Pseudomonadota</taxon>
        <taxon>Gammaproteobacteria</taxon>
        <taxon>Thiotrichales</taxon>
        <taxon>Thiotrichaceae</taxon>
        <taxon>Thiomargarita</taxon>
    </lineage>
</organism>
<dbReference type="InterPro" id="IPR014729">
    <property type="entry name" value="Rossmann-like_a/b/a_fold"/>
</dbReference>
<dbReference type="SUPFAM" id="SSF52402">
    <property type="entry name" value="Adenine nucleotide alpha hydrolases-like"/>
    <property type="match status" value="1"/>
</dbReference>
<dbReference type="EC" id="6.3.5.4" evidence="2"/>
<name>A0A176S707_9GAMM</name>
<evidence type="ECO:0000256" key="2">
    <source>
        <dbReference type="ARBA" id="ARBA00012737"/>
    </source>
</evidence>
<comment type="pathway">
    <text evidence="1">Amino-acid biosynthesis; L-asparagine biosynthesis; L-asparagine from L-aspartate (L-Gln route): step 1/1.</text>
</comment>
<dbReference type="PANTHER" id="PTHR43284">
    <property type="entry name" value="ASPARAGINE SYNTHETASE (GLUTAMINE-HYDROLYZING)"/>
    <property type="match status" value="1"/>
</dbReference>
<dbReference type="Gene3D" id="3.40.50.620">
    <property type="entry name" value="HUPs"/>
    <property type="match status" value="1"/>
</dbReference>
<feature type="domain" description="Asparagine synthetase" evidence="4">
    <location>
        <begin position="2"/>
        <end position="314"/>
    </location>
</feature>
<dbReference type="InterPro" id="IPR051786">
    <property type="entry name" value="ASN_synthetase/amidase"/>
</dbReference>
<dbReference type="GO" id="GO:0006529">
    <property type="term" value="P:asparagine biosynthetic process"/>
    <property type="evidence" value="ECO:0007669"/>
    <property type="project" value="InterPro"/>
</dbReference>
<dbReference type="Pfam" id="PF00733">
    <property type="entry name" value="Asn_synthase"/>
    <property type="match status" value="1"/>
</dbReference>